<dbReference type="Pfam" id="PF01048">
    <property type="entry name" value="PNP_UDP_1"/>
    <property type="match status" value="1"/>
</dbReference>
<evidence type="ECO:0000259" key="1">
    <source>
        <dbReference type="Pfam" id="PF01048"/>
    </source>
</evidence>
<gene>
    <name evidence="2" type="ORF">NAG76_18505</name>
</gene>
<organism evidence="2 3">
    <name type="scientific">Candidatus Pristimantibacillus lignocellulolyticus</name>
    <dbReference type="NCBI Taxonomy" id="2994561"/>
    <lineage>
        <taxon>Bacteria</taxon>
        <taxon>Bacillati</taxon>
        <taxon>Bacillota</taxon>
        <taxon>Bacilli</taxon>
        <taxon>Bacillales</taxon>
        <taxon>Paenibacillaceae</taxon>
        <taxon>Candidatus Pristimantibacillus</taxon>
    </lineage>
</organism>
<dbReference type="SUPFAM" id="SSF53167">
    <property type="entry name" value="Purine and uridine phosphorylases"/>
    <property type="match status" value="1"/>
</dbReference>
<dbReference type="KEGG" id="plig:NAG76_18505"/>
<reference evidence="2" key="1">
    <citation type="submission" date="2022-05" db="EMBL/GenBank/DDBJ databases">
        <title>Novel bacterial taxa in a minimal lignocellulolytic consortium and its capacity to transform plastics disclosed by genome-resolved metagenomics.</title>
        <authorList>
            <person name="Rodriguez C.A.D."/>
            <person name="Diaz-Garcia L."/>
            <person name="Herrera K."/>
            <person name="Tarazona N.A."/>
            <person name="Sproer C."/>
            <person name="Overmann J."/>
            <person name="Jimenez D.J."/>
        </authorList>
    </citation>
    <scope>NUCLEOTIDE SEQUENCE</scope>
    <source>
        <strain evidence="2">MAG5</strain>
    </source>
</reference>
<dbReference type="GO" id="GO:0009116">
    <property type="term" value="P:nucleoside metabolic process"/>
    <property type="evidence" value="ECO:0007669"/>
    <property type="project" value="InterPro"/>
</dbReference>
<dbReference type="Proteomes" id="UP001056756">
    <property type="component" value="Chromosome"/>
</dbReference>
<sequence length="268" mass="30288">MEIIDDRYLSPKSVMINCFMNNPKPDWKIVILCFRDYIGCEILTNTFNATPIKGYKIFYGIDANETERQVFEADIFGQKIGIVTRLSWGGPQAAILVEELTHLGVQYIIGYGAAGSIDGEIKKGELIVGLRSLNTDGISNIYLPEKKELLCNIELLQIAREESIKLQFNIKEVIVANVDALYRETKDLIRKYQSEGAQIINLETSALYACADICKVKSIWLGFVSDSLVNDKWNNWDTDSKEMSLKVSKLCIKTVETIARELLESNNK</sequence>
<dbReference type="GO" id="GO:0003824">
    <property type="term" value="F:catalytic activity"/>
    <property type="evidence" value="ECO:0007669"/>
    <property type="project" value="InterPro"/>
</dbReference>
<dbReference type="InterPro" id="IPR035994">
    <property type="entry name" value="Nucleoside_phosphorylase_sf"/>
</dbReference>
<dbReference type="EMBL" id="CP097899">
    <property type="protein sequence ID" value="URN93799.1"/>
    <property type="molecule type" value="Genomic_DNA"/>
</dbReference>
<proteinExistence type="predicted"/>
<accession>A0A9J6ZCP0</accession>
<evidence type="ECO:0000313" key="2">
    <source>
        <dbReference type="EMBL" id="URN93799.1"/>
    </source>
</evidence>
<dbReference type="InterPro" id="IPR000845">
    <property type="entry name" value="Nucleoside_phosphorylase_d"/>
</dbReference>
<protein>
    <recommendedName>
        <fullName evidence="1">Nucleoside phosphorylase domain-containing protein</fullName>
    </recommendedName>
</protein>
<feature type="domain" description="Nucleoside phosphorylase" evidence="1">
    <location>
        <begin position="77"/>
        <end position="257"/>
    </location>
</feature>
<dbReference type="AlphaFoldDB" id="A0A9J6ZCP0"/>
<evidence type="ECO:0000313" key="3">
    <source>
        <dbReference type="Proteomes" id="UP001056756"/>
    </source>
</evidence>
<name>A0A9J6ZCP0_9BACL</name>
<dbReference type="Gene3D" id="3.40.50.1580">
    <property type="entry name" value="Nucleoside phosphorylase domain"/>
    <property type="match status" value="1"/>
</dbReference>